<accession>A0A9Q0L8U8</accession>
<proteinExistence type="predicted"/>
<name>A0A9Q0L8U8_ANAIG</name>
<feature type="domain" description="DUF4704" evidence="4">
    <location>
        <begin position="1673"/>
        <end position="1891"/>
    </location>
</feature>
<dbReference type="Pfam" id="PF15787">
    <property type="entry name" value="DUF4704"/>
    <property type="match status" value="3"/>
</dbReference>
<dbReference type="InterPro" id="IPR016024">
    <property type="entry name" value="ARM-type_fold"/>
</dbReference>
<keyword evidence="6" id="KW-1185">Reference proteome</keyword>
<feature type="region of interest" description="Disordered" evidence="2">
    <location>
        <begin position="2286"/>
        <end position="2307"/>
    </location>
</feature>
<dbReference type="GO" id="GO:0005829">
    <property type="term" value="C:cytosol"/>
    <property type="evidence" value="ECO:0007669"/>
    <property type="project" value="TreeGrafter"/>
</dbReference>
<dbReference type="InterPro" id="IPR031570">
    <property type="entry name" value="NBEA/BDCP_DUF4704"/>
</dbReference>
<dbReference type="SUPFAM" id="SSF48371">
    <property type="entry name" value="ARM repeat"/>
    <property type="match status" value="1"/>
</dbReference>
<evidence type="ECO:0000313" key="5">
    <source>
        <dbReference type="EMBL" id="KAJ5067924.1"/>
    </source>
</evidence>
<dbReference type="PANTHER" id="PTHR13743:SF112">
    <property type="entry name" value="BEACH DOMAIN-CONTAINING PROTEIN"/>
    <property type="match status" value="1"/>
</dbReference>
<sequence>MSFLKNLFSKTKKNQNQNQNQNENSKNLQIKFTEKIKTGFINHSPNGEKLEELWQKKLEISDEEAHLNWLFQFSILFLNSYQNWESIFKLTEIQNEMEKNLNKKKPKNQQIQKNKNSNIKMKEFAKNQESKFPIDSDLFHYAIEKDYAHPPELITEVLKTLTSLKNKLVSNMHKIFQLMDKKNSTKNIENINLLDFLELPSLEMLTILSRSEINRICLLKIGFAEEILEIGTIINTLFSHIVHSNIFFLDSGKDQDSGVLELSFQSTQNIFLVQYLVSTFLEIISNFFGIPIMNNINDMNKFPKLNLQIGNISWIFEMGLIDIILSFFDNIRKLRKRFLFNNLQYHIFFNLMNFILNIIQYPNLSRENLLRVFELVLNSFSPPIFNCPQIKILQLPISQNNKQNDENAYNFIQKTNYSILSSYSSSSKTNEDLLISQYLETTYDKIAKHFEFSLRYLILFYIAYIIKEYPFMEKLISKNIHTAKLCDFILWIVDSFRPKEIQYFIDQNSEKIQNLKIENTKLEKQKLFEQVSNSYKNEVFRTNLINDIEFIINNKQKEFFQDQLSFGRKLDQNQKKKYIQIESKIRDNSNNYIHEIFIVLQNILEISLSNAISGDKSNTPKNQGNEEVNPQNNIQNSESIHHHLFRVVLDLFDMNFHKSKINSQIRFLLKSISPDLQFEVLEFLIHLHRHTIHLINQNCWDLVFSDYFYIELNNAFIGFEETRLKLNEITKLSFQFICYSAIKDSKPNQEECTVLLNLIQKNKFNFNVVWQSLETLYEIFQNNFQATLKSLQNTHSYTIFSHMILEIFQYQSYQNFKNWQQKNQEEKNLPNLNVLEEQYQKIKGKENTLQILDKLFELLDLYFSEESSRKAIFMDRANPTCFIKSLLYGLLLSEKSEDYCLFQLNKIMLSIPENGDLSVCIMILNSFIEFVIQSFQKLQKTYSINQENSQNMGKCERYYKIIKSLIFSGILWIINNQQILQTLFANTGFFQMLATVLSFSKNEYSFIDIVLQILIELFRGNRENVIKFETEIGFETLARFIKQDHTEKTSQKTFDLIFEMIVGSNPINPNFQKEISQQKDEYFTFKNLSSNFTHEKFFANLQKNTKNEFSIQCPQAVPVIFDIFSPGITSTKVFQEFLKKFTEMCSNSIHNVSCCSEVGLLSQIIKLLPVIFENQEIVNGKTQDNQNIEKYMIELLGLIGSHSITVSELKSYVGLLRSVEDKFRSQNVSQILHALQIMFKLKYSENEMNPHTFFNFDGRTTFLELPKIQSWPAIRGFAFLTWMRIESLQDPLKKPNYEPRLFSFMNENSEGLELYLQSNEKLDDENWEVTQSSQLGIPKGNALQKQNLSQKSIHSSSKTISMNLVFKTSSTVAKDMACFNELKMEMKKWIFISVVHSSSKNSLGQECKVYIDGKLIGKLPMKFPTFNSELTHNRIGSNFAIPKSGILRENHFYGQMGAIYFFNDTLSAYQIEKIFKLGPDYLSSFEEQTTLQSNPENNSLRRTSSNQVISTIKNTANEQNQQNIQNYIPFSSNILHGSLSEKIFLNFNSKACNLNYCFDQSPNSLIVKARYFGMLKTVLLDFEDIIHCLGGIEILFPLFVQLDQPISSQENLKIYKKIEDLQNINDLKSSLNYEKILRPKKMIEELKPQFNSTEIQNGNYNEIENETKKLYQKLNFSVDTDASAQIFELIIDLLIRSTTNQDDMIRSNGFSIISYLFQSISPTHMTTQILKITKKFLLNIKRKELLESFIKDFILEFDNWILTDFAVQNKIIEKIIWRLLIHNENNRTGVDFSDLYNILRCYYWFSQETYSRGYDEKHHLITEKLLGFRPSKEQIQKLRFKILKILEYISLRNFTKKNIIQLILYCVEMKNISHLEEIKDVLFIIHKIIATNQECRKYDEEFSPFNSEEFSFDYNLEDSKNKNKNKNKNKKKKKKKDEKNEIPLNIIKNENENDEDEDDDDDIDWDSDIEDNFLNINSCIVQTRKEKTRSIRDVELDNKQKIIESLETVGYFNPFIILLDTNQNEIREISLHIIYDLLHYSYFKLENKYKSQFDDVYILIHDILMKYTFTNQIRKTLFSILVLSQNELKAGYLFIRADGVLQTIFEDIANNIMLDENYQNLKSIFILLTKNEQNQKVFLNKKGWQIWLLDLLIKMNEKKKEKKAEEEKHLKLIEKLVHKFFSFLFGYYMQFQSDGWKTFEKVIFSIRTLPFDSFDDENKLMNRIFKNSIEICNTIFKQYNEIMVTSSNINTSNWKEVNIFFDNFCHTILCIISFLNIRTQFINENDEDDENENYEDRNENENNENQN</sequence>
<evidence type="ECO:0000256" key="3">
    <source>
        <dbReference type="SAM" id="Phobius"/>
    </source>
</evidence>
<dbReference type="PANTHER" id="PTHR13743">
    <property type="entry name" value="BEIGE/BEACH-RELATED"/>
    <property type="match status" value="1"/>
</dbReference>
<keyword evidence="3" id="KW-0472">Membrane</keyword>
<feature type="compositionally biased region" description="Low complexity" evidence="2">
    <location>
        <begin position="108"/>
        <end position="119"/>
    </location>
</feature>
<feature type="domain" description="DUF4704" evidence="4">
    <location>
        <begin position="1581"/>
        <end position="1610"/>
    </location>
</feature>
<evidence type="ECO:0000256" key="1">
    <source>
        <dbReference type="SAM" id="Coils"/>
    </source>
</evidence>
<dbReference type="GO" id="GO:0019901">
    <property type="term" value="F:protein kinase binding"/>
    <property type="evidence" value="ECO:0007669"/>
    <property type="project" value="TreeGrafter"/>
</dbReference>
<feature type="coiled-coil region" evidence="1">
    <location>
        <begin position="2148"/>
        <end position="2176"/>
    </location>
</feature>
<dbReference type="Proteomes" id="UP001149090">
    <property type="component" value="Unassembled WGS sequence"/>
</dbReference>
<comment type="caution">
    <text evidence="5">The sequence shown here is derived from an EMBL/GenBank/DDBJ whole genome shotgun (WGS) entry which is preliminary data.</text>
</comment>
<dbReference type="EMBL" id="JAPDFW010000123">
    <property type="protein sequence ID" value="KAJ5067924.1"/>
    <property type="molecule type" value="Genomic_DNA"/>
</dbReference>
<gene>
    <name evidence="5" type="ORF">M0811_12731</name>
</gene>
<keyword evidence="3" id="KW-1133">Transmembrane helix</keyword>
<feature type="transmembrane region" description="Helical" evidence="3">
    <location>
        <begin position="312"/>
        <end position="331"/>
    </location>
</feature>
<feature type="region of interest" description="Disordered" evidence="2">
    <location>
        <begin position="1920"/>
        <end position="1962"/>
    </location>
</feature>
<protein>
    <submittedName>
        <fullName evidence="5">Beach domain-containing protein lvsc</fullName>
    </submittedName>
</protein>
<dbReference type="InterPro" id="IPR050865">
    <property type="entry name" value="BEACH_Domain"/>
</dbReference>
<dbReference type="GO" id="GO:0016020">
    <property type="term" value="C:membrane"/>
    <property type="evidence" value="ECO:0007669"/>
    <property type="project" value="TreeGrafter"/>
</dbReference>
<evidence type="ECO:0000256" key="2">
    <source>
        <dbReference type="SAM" id="MobiDB-lite"/>
    </source>
</evidence>
<dbReference type="OrthoDB" id="26681at2759"/>
<feature type="compositionally biased region" description="Acidic residues" evidence="2">
    <location>
        <begin position="1952"/>
        <end position="1962"/>
    </location>
</feature>
<dbReference type="InterPro" id="IPR013320">
    <property type="entry name" value="ConA-like_dom_sf"/>
</dbReference>
<dbReference type="GO" id="GO:0008104">
    <property type="term" value="P:intracellular protein localization"/>
    <property type="evidence" value="ECO:0007669"/>
    <property type="project" value="TreeGrafter"/>
</dbReference>
<keyword evidence="3" id="KW-0812">Transmembrane</keyword>
<evidence type="ECO:0000259" key="4">
    <source>
        <dbReference type="Pfam" id="PF15787"/>
    </source>
</evidence>
<dbReference type="Gene3D" id="2.60.120.200">
    <property type="match status" value="1"/>
</dbReference>
<dbReference type="SUPFAM" id="SSF49899">
    <property type="entry name" value="Concanavalin A-like lectins/glucanases"/>
    <property type="match status" value="1"/>
</dbReference>
<evidence type="ECO:0000313" key="6">
    <source>
        <dbReference type="Proteomes" id="UP001149090"/>
    </source>
</evidence>
<feature type="transmembrane region" description="Helical" evidence="3">
    <location>
        <begin position="270"/>
        <end position="292"/>
    </location>
</feature>
<feature type="region of interest" description="Disordered" evidence="2">
    <location>
        <begin position="100"/>
        <end position="119"/>
    </location>
</feature>
<organism evidence="5 6">
    <name type="scientific">Anaeramoeba ignava</name>
    <name type="common">Anaerobic marine amoeba</name>
    <dbReference type="NCBI Taxonomy" id="1746090"/>
    <lineage>
        <taxon>Eukaryota</taxon>
        <taxon>Metamonada</taxon>
        <taxon>Anaeramoebidae</taxon>
        <taxon>Anaeramoeba</taxon>
    </lineage>
</organism>
<reference evidence="5" key="1">
    <citation type="submission" date="2022-10" db="EMBL/GenBank/DDBJ databases">
        <title>Novel sulphate-reducing endosymbionts in the free-living metamonad Anaeramoeba.</title>
        <authorList>
            <person name="Jerlstrom-Hultqvist J."/>
            <person name="Cepicka I."/>
            <person name="Gallot-Lavallee L."/>
            <person name="Salas-Leiva D."/>
            <person name="Curtis B.A."/>
            <person name="Zahonova K."/>
            <person name="Pipaliya S."/>
            <person name="Dacks J."/>
            <person name="Roger A.J."/>
        </authorList>
    </citation>
    <scope>NUCLEOTIDE SEQUENCE</scope>
    <source>
        <strain evidence="5">BMAN</strain>
    </source>
</reference>
<keyword evidence="1" id="KW-0175">Coiled coil</keyword>
<feature type="domain" description="DUF4704" evidence="4">
    <location>
        <begin position="1997"/>
        <end position="2202"/>
    </location>
</feature>
<feature type="compositionally biased region" description="Basic residues" evidence="2">
    <location>
        <begin position="1922"/>
        <end position="1936"/>
    </location>
</feature>
<feature type="transmembrane region" description="Helical" evidence="3">
    <location>
        <begin position="343"/>
        <end position="361"/>
    </location>
</feature>